<evidence type="ECO:0000313" key="7">
    <source>
        <dbReference type="EMBL" id="KAL3821656.1"/>
    </source>
</evidence>
<dbReference type="PANTHER" id="PTHR12570">
    <property type="match status" value="1"/>
</dbReference>
<evidence type="ECO:0000256" key="1">
    <source>
        <dbReference type="ARBA" id="ARBA00004141"/>
    </source>
</evidence>
<feature type="transmembrane region" description="Helical" evidence="6">
    <location>
        <begin position="441"/>
        <end position="459"/>
    </location>
</feature>
<keyword evidence="3 6" id="KW-1133">Transmembrane helix</keyword>
<keyword evidence="4 6" id="KW-0472">Membrane</keyword>
<feature type="transmembrane region" description="Helical" evidence="6">
    <location>
        <begin position="378"/>
        <end position="399"/>
    </location>
</feature>
<feature type="transmembrane region" description="Helical" evidence="6">
    <location>
        <begin position="411"/>
        <end position="429"/>
    </location>
</feature>
<proteinExistence type="predicted"/>
<feature type="region of interest" description="Disordered" evidence="5">
    <location>
        <begin position="153"/>
        <end position="196"/>
    </location>
</feature>
<feature type="transmembrane region" description="Helical" evidence="6">
    <location>
        <begin position="239"/>
        <end position="258"/>
    </location>
</feature>
<feature type="transmembrane region" description="Helical" evidence="6">
    <location>
        <begin position="211"/>
        <end position="233"/>
    </location>
</feature>
<feature type="transmembrane region" description="Helical" evidence="6">
    <location>
        <begin position="306"/>
        <end position="326"/>
    </location>
</feature>
<feature type="non-terminal residue" evidence="7">
    <location>
        <position position="1"/>
    </location>
</feature>
<evidence type="ECO:0000256" key="5">
    <source>
        <dbReference type="SAM" id="MobiDB-lite"/>
    </source>
</evidence>
<evidence type="ECO:0000313" key="8">
    <source>
        <dbReference type="Proteomes" id="UP001530377"/>
    </source>
</evidence>
<evidence type="ECO:0000256" key="2">
    <source>
        <dbReference type="ARBA" id="ARBA00022692"/>
    </source>
</evidence>
<keyword evidence="8" id="KW-1185">Reference proteome</keyword>
<reference evidence="7 8" key="1">
    <citation type="submission" date="2024-10" db="EMBL/GenBank/DDBJ databases">
        <title>Updated reference genomes for cyclostephanoid diatoms.</title>
        <authorList>
            <person name="Roberts W.R."/>
            <person name="Alverson A.J."/>
        </authorList>
    </citation>
    <scope>NUCLEOTIDE SEQUENCE [LARGE SCALE GENOMIC DNA]</scope>
    <source>
        <strain evidence="7 8">AJA228-03</strain>
    </source>
</reference>
<feature type="compositionally biased region" description="Polar residues" evidence="5">
    <location>
        <begin position="167"/>
        <end position="177"/>
    </location>
</feature>
<sequence>WEEVVVEVGVRGLFSPQARERESLDIIIISVMHMPGWMVEPLHTRRTSVGGATDENGGSVACETTGDVASSSTMSDDAVVTAQDWIRGIFFSVLASMIGGASKLSIRKSWLVDPGRRGNSEISSIGECHISRDGMLNRRNDVGDDSCIENDSNQLSPLEVDGGHSLPSATTTASPMDQHSPLLPCGGPNRGHRRRAKSSIMISSTTERYSWLLYVMGMIGMSLLNPMCCVLAMRYANPSILAPFSGLTLVWIVLFSGMSVGEHPMRRQKVACGLIVAGEILVALFGDHTNGEDRDIEDVISSYENPAFRIFIVLMTLYIAQLGIFIWTFPKDSLLKKVAWGSIGGSITGFQNFLKDALTILDVHTEQSECTLMGLPSAFYLFALLAMLTSFSGLLCLSACMKRYDATYSSAMFVVSFVISASCMSTIHYHTVEHLDGFVNYVMYPLGLMTLFLGAHILVQPIPIIGGSIPDGDGENHPYEESSYPNSNATCFDERNIGYRRC</sequence>
<dbReference type="InterPro" id="IPR008521">
    <property type="entry name" value="Mg_trans_NIPA"/>
</dbReference>
<protein>
    <submittedName>
        <fullName evidence="7">Uncharacterized protein</fullName>
    </submittedName>
</protein>
<dbReference type="Proteomes" id="UP001530377">
    <property type="component" value="Unassembled WGS sequence"/>
</dbReference>
<dbReference type="EMBL" id="JALLPB020000088">
    <property type="protein sequence ID" value="KAL3821656.1"/>
    <property type="molecule type" value="Genomic_DNA"/>
</dbReference>
<evidence type="ECO:0000256" key="3">
    <source>
        <dbReference type="ARBA" id="ARBA00022989"/>
    </source>
</evidence>
<dbReference type="Gene3D" id="1.10.3730.20">
    <property type="match status" value="1"/>
</dbReference>
<dbReference type="SUPFAM" id="SSF103481">
    <property type="entry name" value="Multidrug resistance efflux transporter EmrE"/>
    <property type="match status" value="1"/>
</dbReference>
<gene>
    <name evidence="7" type="ORF">ACHAXA_006076</name>
</gene>
<dbReference type="PANTHER" id="PTHR12570:SF65">
    <property type="entry name" value="MAGNESIUM TRANSPORTER NIPA9-RELATED"/>
    <property type="match status" value="1"/>
</dbReference>
<dbReference type="GO" id="GO:0016020">
    <property type="term" value="C:membrane"/>
    <property type="evidence" value="ECO:0007669"/>
    <property type="project" value="UniProtKB-SubCell"/>
</dbReference>
<organism evidence="7 8">
    <name type="scientific">Cyclostephanos tholiformis</name>
    <dbReference type="NCBI Taxonomy" id="382380"/>
    <lineage>
        <taxon>Eukaryota</taxon>
        <taxon>Sar</taxon>
        <taxon>Stramenopiles</taxon>
        <taxon>Ochrophyta</taxon>
        <taxon>Bacillariophyta</taxon>
        <taxon>Coscinodiscophyceae</taxon>
        <taxon>Thalassiosirophycidae</taxon>
        <taxon>Stephanodiscales</taxon>
        <taxon>Stephanodiscaceae</taxon>
        <taxon>Cyclostephanos</taxon>
    </lineage>
</organism>
<keyword evidence="2 6" id="KW-0812">Transmembrane</keyword>
<dbReference type="InterPro" id="IPR037185">
    <property type="entry name" value="EmrE-like"/>
</dbReference>
<comment type="subcellular location">
    <subcellularLocation>
        <location evidence="1">Membrane</location>
        <topology evidence="1">Multi-pass membrane protein</topology>
    </subcellularLocation>
</comment>
<dbReference type="AlphaFoldDB" id="A0ABD3SB43"/>
<name>A0ABD3SB43_9STRA</name>
<evidence type="ECO:0000256" key="4">
    <source>
        <dbReference type="ARBA" id="ARBA00023136"/>
    </source>
</evidence>
<comment type="caution">
    <text evidence="7">The sequence shown here is derived from an EMBL/GenBank/DDBJ whole genome shotgun (WGS) entry which is preliminary data.</text>
</comment>
<evidence type="ECO:0000256" key="6">
    <source>
        <dbReference type="SAM" id="Phobius"/>
    </source>
</evidence>
<accession>A0ABD3SB43</accession>